<dbReference type="InterPro" id="IPR022409">
    <property type="entry name" value="PKD/Chitinase_dom"/>
</dbReference>
<accession>A0A7K1XS84</accession>
<dbReference type="EMBL" id="WVHS01000001">
    <property type="protein sequence ID" value="MXV13861.1"/>
    <property type="molecule type" value="Genomic_DNA"/>
</dbReference>
<proteinExistence type="predicted"/>
<dbReference type="SMART" id="SM00089">
    <property type="entry name" value="PKD"/>
    <property type="match status" value="5"/>
</dbReference>
<dbReference type="Proteomes" id="UP000451233">
    <property type="component" value="Unassembled WGS sequence"/>
</dbReference>
<dbReference type="PANTHER" id="PTHR46730">
    <property type="entry name" value="POLYCYSTIN-1"/>
    <property type="match status" value="1"/>
</dbReference>
<dbReference type="PANTHER" id="PTHR46730:SF4">
    <property type="entry name" value="POLYCYSTIC KIDNEY DISEASE PROTEIN 1-LIKE 1"/>
    <property type="match status" value="1"/>
</dbReference>
<feature type="domain" description="PKD" evidence="6">
    <location>
        <begin position="1515"/>
        <end position="1566"/>
    </location>
</feature>
<dbReference type="PROSITE" id="PS50093">
    <property type="entry name" value="PKD"/>
    <property type="match status" value="3"/>
</dbReference>
<sequence length="1677" mass="177859">MTKLSQAFSYVLCGLILSILFGNNVFSQVAITKPVVDNNVQYSNGTGSTMAVFFKTDGDFKTTNTFNILLFDATGTVQVSPTPIGSFSGFFTLFANADLAGVAPGSYTVRIQSTTPVRTSSASLAFTVVAGSPLKAEVGSISTINTAPRVFGFCGGSSNPIKFDNESTGGAATLRIIKETTGAVTSLTFNSNGTTAPFTPELTHYTVVVTAAAGGAVATKAYLLLNDEPYMRFEPGSTQAVCKLGTAPAPYEIKADTTIIRNNYPGTIYSIDWRDPNPVEKLTYYDILKKTGIISHSYDISSCGKFVDLGSGPIPNVFGIRINLESPYCPQIGNPAVVVAKVVVKPVNTITGVNVVKNGIACVEASEIRFINNSTSSDCGTPNSKYTWVLDNVEIPGMTDVSSNIPMTFPNSARGVPRLTLGSHTLILRSFDENSPCQADEDVFIFCVQPTPVADFNLKSNVTASSITECGAPYRFIPQNLSNITTPCPTATNSFRWTVTLDNTSGTPTTINPVVGSSNSANPEYDLTTPGSYIVKLEILTSNAVTCSATPVTKTIIVNGPPTVTLPTAAVLCGTGAYTFDSSTGSSTRVTYSGTFREEPDTYTWSVTPTDGQPATSYLINNIHAKFPNISFNQTGNYQVTVVHKNNCSSVSATENVTINAAPRLNPGTYPDQCPGSTIQLEGTADPGANAPTWSKVRAAGTLTVDPLNPLKATYIPVDADYLDPDGIVLMLSATTSSVGCTLIERPITIRFKPTNTGISGTADQRCSGSAPIPYALSSSVPGSTFTWTVSADNVSDAVAGSGTEINSVLTLSSNSRNGSVVYLVTPIANGCAGEPFTVTVPVIAPPVISSPDHSICNNTDAAVLITTDVPGAIYWESTASAGVLGNTNSGTLVNISDNTIHDVLTNTGTTAGTVVYKIIKDGSIASCQSDPIFVTVTVQASISNNVISNVAATCEGTAAATINGNVPTGGTPSDYSYQWEQSTGDFSAWAAIPSGGNSQNYSPGTLPATTKFRRKVSMPCQSTADISNEVTVVVNPNPIAEILAEHDKGCAPFALNSQSIRPRSYSQNDTYTWYEDGVKIGTGTIYPGSKILNRQGQSVNLRLVVTSNLGCAPVEVSRTFSTYVDVLPTFTKTGPSENCGPISISFTNTSATSPDTRYLWNFGGGSASSPLTDANPAPVIFNERADGEDAVYIVTLTTWVGTCDPIVSAPVTITIKPAKPLALITMAATSGCIPFTPTITNTSLGNNKKYTYVLKDDNGTVIETVVKTTKADAVMRTLTVSGKYHISMIAENDCGVSTNTNTLDIIVFNPDVTSNLRIVNGTQGSLETTTCEQEPVTFRNQSTGGVTYRYNFGDGTPELITSTNDDVTHRYARPGNYTVTLYASSNCVTNIQSAVKVNILPKPVVLPFSASVTSGCPPLAVTFTPTGAAAVGYKWEFGDGTSSTLVSPKHVYTSTLPTYTVRLIVFNGQGCSDTLDMADLIKITPKPTAEFSAEHGFGTEIPNYTFQFRDQSINPVSWAWDFGDGKKSTAKDPLHTYADTGSYKVKLIVANTAGCLDTMIHTVRINGVPGQLYVPSGFMPGSLTAQLRTFAAIGSGIKQYQLEVFNKWGDLLWRTTALDENGRPTESWDGTYKGQVVAEGVYVWKMSATFINGTEWKGMVYQDDIPKRTGPIHLIR</sequence>
<evidence type="ECO:0000256" key="2">
    <source>
        <dbReference type="ARBA" id="ARBA00022692"/>
    </source>
</evidence>
<keyword evidence="4" id="KW-1133">Transmembrane helix</keyword>
<dbReference type="RefSeq" id="WP_160904888.1">
    <property type="nucleotide sequence ID" value="NZ_WVHS01000001.1"/>
</dbReference>
<keyword evidence="3" id="KW-0677">Repeat</keyword>
<dbReference type="InterPro" id="IPR013783">
    <property type="entry name" value="Ig-like_fold"/>
</dbReference>
<evidence type="ECO:0000256" key="1">
    <source>
        <dbReference type="ARBA" id="ARBA00004141"/>
    </source>
</evidence>
<dbReference type="Pfam" id="PF18911">
    <property type="entry name" value="PKD_4"/>
    <property type="match status" value="2"/>
</dbReference>
<keyword evidence="2" id="KW-0812">Transmembrane</keyword>
<evidence type="ECO:0000259" key="6">
    <source>
        <dbReference type="PROSITE" id="PS50093"/>
    </source>
</evidence>
<dbReference type="Gene3D" id="2.60.40.10">
    <property type="entry name" value="Immunoglobulins"/>
    <property type="match status" value="5"/>
</dbReference>
<dbReference type="InterPro" id="IPR000601">
    <property type="entry name" value="PKD_dom"/>
</dbReference>
<dbReference type="CDD" id="cd00146">
    <property type="entry name" value="PKD"/>
    <property type="match status" value="3"/>
</dbReference>
<dbReference type="SUPFAM" id="SSF49299">
    <property type="entry name" value="PKD domain"/>
    <property type="match status" value="5"/>
</dbReference>
<keyword evidence="5" id="KW-0472">Membrane</keyword>
<protein>
    <submittedName>
        <fullName evidence="7">PKD domain-containing protein</fullName>
    </submittedName>
</protein>
<dbReference type="GO" id="GO:0006816">
    <property type="term" value="P:calcium ion transport"/>
    <property type="evidence" value="ECO:0007669"/>
    <property type="project" value="TreeGrafter"/>
</dbReference>
<evidence type="ECO:0000313" key="7">
    <source>
        <dbReference type="EMBL" id="MXV13861.1"/>
    </source>
</evidence>
<dbReference type="GO" id="GO:0005261">
    <property type="term" value="F:monoatomic cation channel activity"/>
    <property type="evidence" value="ECO:0007669"/>
    <property type="project" value="TreeGrafter"/>
</dbReference>
<dbReference type="GO" id="GO:0005886">
    <property type="term" value="C:plasma membrane"/>
    <property type="evidence" value="ECO:0007669"/>
    <property type="project" value="TreeGrafter"/>
</dbReference>
<dbReference type="Pfam" id="PF19406">
    <property type="entry name" value="PKD_5"/>
    <property type="match status" value="2"/>
</dbReference>
<comment type="subcellular location">
    <subcellularLocation>
        <location evidence="1">Membrane</location>
        <topology evidence="1">Multi-pass membrane protein</topology>
    </subcellularLocation>
</comment>
<comment type="caution">
    <text evidence="7">The sequence shown here is derived from an EMBL/GenBank/DDBJ whole genome shotgun (WGS) entry which is preliminary data.</text>
</comment>
<organism evidence="7 8">
    <name type="scientific">Hufsiella ginkgonis</name>
    <dbReference type="NCBI Taxonomy" id="2695274"/>
    <lineage>
        <taxon>Bacteria</taxon>
        <taxon>Pseudomonadati</taxon>
        <taxon>Bacteroidota</taxon>
        <taxon>Sphingobacteriia</taxon>
        <taxon>Sphingobacteriales</taxon>
        <taxon>Sphingobacteriaceae</taxon>
        <taxon>Hufsiella</taxon>
    </lineage>
</organism>
<evidence type="ECO:0000313" key="8">
    <source>
        <dbReference type="Proteomes" id="UP000451233"/>
    </source>
</evidence>
<evidence type="ECO:0000256" key="5">
    <source>
        <dbReference type="ARBA" id="ARBA00023136"/>
    </source>
</evidence>
<evidence type="ECO:0000256" key="3">
    <source>
        <dbReference type="ARBA" id="ARBA00022737"/>
    </source>
</evidence>
<name>A0A7K1XS84_9SPHI</name>
<reference evidence="7 8" key="1">
    <citation type="submission" date="2019-11" db="EMBL/GenBank/DDBJ databases">
        <title>Pedobacter sp. HMF7056 Genome sequencing and assembly.</title>
        <authorList>
            <person name="Kang H."/>
            <person name="Kim H."/>
            <person name="Joh K."/>
        </authorList>
    </citation>
    <scope>NUCLEOTIDE SEQUENCE [LARGE SCALE GENOMIC DNA]</scope>
    <source>
        <strain evidence="7 8">HMF7056</strain>
    </source>
</reference>
<keyword evidence="8" id="KW-1185">Reference proteome</keyword>
<gene>
    <name evidence="7" type="ORF">GS398_00980</name>
</gene>
<dbReference type="InterPro" id="IPR035986">
    <property type="entry name" value="PKD_dom_sf"/>
</dbReference>
<feature type="domain" description="PKD" evidence="6">
    <location>
        <begin position="1427"/>
        <end position="1455"/>
    </location>
</feature>
<feature type="domain" description="PKD" evidence="6">
    <location>
        <begin position="1347"/>
        <end position="1387"/>
    </location>
</feature>
<evidence type="ECO:0000256" key="4">
    <source>
        <dbReference type="ARBA" id="ARBA00022989"/>
    </source>
</evidence>
<dbReference type="InterPro" id="IPR045828">
    <property type="entry name" value="PKD_Bacteroidetes"/>
</dbReference>
<dbReference type="Pfam" id="PF00801">
    <property type="entry name" value="PKD"/>
    <property type="match status" value="1"/>
</dbReference>